<dbReference type="Gene3D" id="1.20.120.1220">
    <property type="match status" value="1"/>
</dbReference>
<keyword evidence="1" id="KW-0812">Transmembrane</keyword>
<feature type="transmembrane region" description="Helical" evidence="1">
    <location>
        <begin position="12"/>
        <end position="31"/>
    </location>
</feature>
<keyword evidence="1" id="KW-0472">Membrane</keyword>
<feature type="transmembrane region" description="Helical" evidence="1">
    <location>
        <begin position="163"/>
        <end position="181"/>
    </location>
</feature>
<accession>A0ABZ0WPQ3</accession>
<evidence type="ECO:0000256" key="1">
    <source>
        <dbReference type="SAM" id="Phobius"/>
    </source>
</evidence>
<dbReference type="GO" id="GO:0004190">
    <property type="term" value="F:aspartic-type endopeptidase activity"/>
    <property type="evidence" value="ECO:0007669"/>
    <property type="project" value="UniProtKB-EC"/>
</dbReference>
<organism evidence="3 4">
    <name type="scientific">Paraburkholderia kururiensis</name>
    <dbReference type="NCBI Taxonomy" id="984307"/>
    <lineage>
        <taxon>Bacteria</taxon>
        <taxon>Pseudomonadati</taxon>
        <taxon>Pseudomonadota</taxon>
        <taxon>Betaproteobacteria</taxon>
        <taxon>Burkholderiales</taxon>
        <taxon>Burkholderiaceae</taxon>
        <taxon>Paraburkholderia</taxon>
    </lineage>
</organism>
<evidence type="ECO:0000313" key="4">
    <source>
        <dbReference type="Proteomes" id="UP001325479"/>
    </source>
</evidence>
<dbReference type="EMBL" id="CP139965">
    <property type="protein sequence ID" value="WQD79231.1"/>
    <property type="molecule type" value="Genomic_DNA"/>
</dbReference>
<dbReference type="EC" id="3.4.23.43" evidence="3"/>
<dbReference type="Proteomes" id="UP001325479">
    <property type="component" value="Chromosome"/>
</dbReference>
<dbReference type="Pfam" id="PF01478">
    <property type="entry name" value="Peptidase_A24"/>
    <property type="match status" value="1"/>
</dbReference>
<proteinExistence type="predicted"/>
<gene>
    <name evidence="3" type="ORF">U0042_05880</name>
</gene>
<dbReference type="InterPro" id="IPR000045">
    <property type="entry name" value="Prepilin_IV_endopep_pep"/>
</dbReference>
<feature type="domain" description="Prepilin type IV endopeptidase peptidase" evidence="2">
    <location>
        <begin position="17"/>
        <end position="116"/>
    </location>
</feature>
<name>A0ABZ0WPQ3_9BURK</name>
<evidence type="ECO:0000313" key="3">
    <source>
        <dbReference type="EMBL" id="WQD79231.1"/>
    </source>
</evidence>
<keyword evidence="1" id="KW-1133">Transmembrane helix</keyword>
<protein>
    <submittedName>
        <fullName evidence="3">Prepilin peptidase</fullName>
        <ecNumber evidence="3">3.4.23.43</ecNumber>
    </submittedName>
</protein>
<feature type="transmembrane region" description="Helical" evidence="1">
    <location>
        <begin position="38"/>
        <end position="55"/>
    </location>
</feature>
<feature type="transmembrane region" description="Helical" evidence="1">
    <location>
        <begin position="61"/>
        <end position="80"/>
    </location>
</feature>
<keyword evidence="4" id="KW-1185">Reference proteome</keyword>
<reference evidence="3 4" key="1">
    <citation type="submission" date="2023-12" db="EMBL/GenBank/DDBJ databases">
        <title>Genome sequencing and assembly of bacterial species from a model synthetic community.</title>
        <authorList>
            <person name="Hogle S.L."/>
        </authorList>
    </citation>
    <scope>NUCLEOTIDE SEQUENCE [LARGE SCALE GENOMIC DNA]</scope>
    <source>
        <strain evidence="3 4">HAMBI 2494</strain>
    </source>
</reference>
<sequence length="182" mass="18419">MYLPLPPLPAQPIPLCVALLVIVAASTDITARRIPNEVVATGLAVAFLVQCSIHGAAAGALLWLTGAATGFALLLPFYLLRGMAAGDVKLMMTVGAWVGPALAFHIALAAFMAGGIGSVALVVYRGRARQLVGNLRAIARNTSQAAQDGATGPRQLPGSVGTMPYGVAIAAGTLGMLFATAA</sequence>
<dbReference type="RefSeq" id="WP_114815236.1">
    <property type="nucleotide sequence ID" value="NZ_CP139965.1"/>
</dbReference>
<evidence type="ECO:0000259" key="2">
    <source>
        <dbReference type="Pfam" id="PF01478"/>
    </source>
</evidence>
<feature type="transmembrane region" description="Helical" evidence="1">
    <location>
        <begin position="101"/>
        <end position="124"/>
    </location>
</feature>
<keyword evidence="3" id="KW-0378">Hydrolase</keyword>